<comment type="cofactor">
    <cofactor evidence="8">
        <name>Mg(2+)</name>
        <dbReference type="ChEBI" id="CHEBI:18420"/>
    </cofactor>
</comment>
<dbReference type="Pfam" id="PF01648">
    <property type="entry name" value="ACPS"/>
    <property type="match status" value="1"/>
</dbReference>
<dbReference type="GO" id="GO:0008897">
    <property type="term" value="F:holo-[acyl-carrier-protein] synthase activity"/>
    <property type="evidence" value="ECO:0007669"/>
    <property type="project" value="UniProtKB-UniRule"/>
</dbReference>
<dbReference type="GO" id="GO:0000287">
    <property type="term" value="F:magnesium ion binding"/>
    <property type="evidence" value="ECO:0007669"/>
    <property type="project" value="UniProtKB-UniRule"/>
</dbReference>
<comment type="catalytic activity">
    <reaction evidence="8">
        <text>apo-[ACP] + CoA = holo-[ACP] + adenosine 3',5'-bisphosphate + H(+)</text>
        <dbReference type="Rhea" id="RHEA:12068"/>
        <dbReference type="Rhea" id="RHEA-COMP:9685"/>
        <dbReference type="Rhea" id="RHEA-COMP:9690"/>
        <dbReference type="ChEBI" id="CHEBI:15378"/>
        <dbReference type="ChEBI" id="CHEBI:29999"/>
        <dbReference type="ChEBI" id="CHEBI:57287"/>
        <dbReference type="ChEBI" id="CHEBI:58343"/>
        <dbReference type="ChEBI" id="CHEBI:64479"/>
        <dbReference type="EC" id="2.7.8.7"/>
    </reaction>
</comment>
<dbReference type="AlphaFoldDB" id="A0A842HJG2"/>
<dbReference type="InterPro" id="IPR004568">
    <property type="entry name" value="Ppantetheine-prot_Trfase_dom"/>
</dbReference>
<keyword evidence="6 8" id="KW-0443">Lipid metabolism</keyword>
<dbReference type="HAMAP" id="MF_00101">
    <property type="entry name" value="AcpS"/>
    <property type="match status" value="1"/>
</dbReference>
<dbReference type="InterPro" id="IPR002582">
    <property type="entry name" value="ACPS"/>
</dbReference>
<evidence type="ECO:0000256" key="6">
    <source>
        <dbReference type="ARBA" id="ARBA00023098"/>
    </source>
</evidence>
<dbReference type="NCBIfam" id="TIGR00556">
    <property type="entry name" value="pantethn_trn"/>
    <property type="match status" value="1"/>
</dbReference>
<evidence type="ECO:0000313" key="10">
    <source>
        <dbReference type="EMBL" id="MBC2768406.1"/>
    </source>
</evidence>
<feature type="binding site" evidence="8">
    <location>
        <position position="74"/>
    </location>
    <ligand>
        <name>Mg(2+)</name>
        <dbReference type="ChEBI" id="CHEBI:18420"/>
    </ligand>
</feature>
<keyword evidence="1 8" id="KW-0444">Lipid biosynthesis</keyword>
<comment type="caution">
    <text evidence="10">The sequence shown here is derived from an EMBL/GenBank/DDBJ whole genome shotgun (WGS) entry which is preliminary data.</text>
</comment>
<keyword evidence="7 8" id="KW-0275">Fatty acid biosynthesis</keyword>
<evidence type="ECO:0000256" key="3">
    <source>
        <dbReference type="ARBA" id="ARBA00022723"/>
    </source>
</evidence>
<sequence length="151" mass="16697">MGLNVSRTVAPAALAGIGTDIARVDRIVAAYGRHGDRFARRILGEHEWPVFERRKSRDLQRGMRYLATRFAAKEAFSKAIGLGMHSPMSWRRMEVINAPGGKPQVWLNEPLASWYAARFGAAHVSVSDEKDMVTAFVVVETQSAPGQQESS</sequence>
<dbReference type="Proteomes" id="UP000545386">
    <property type="component" value="Unassembled WGS sequence"/>
</dbReference>
<reference evidence="10 11" key="1">
    <citation type="submission" date="2020-08" db="EMBL/GenBank/DDBJ databases">
        <title>Paraeoetvoesia sp. YC-7-48 draft genome sequence.</title>
        <authorList>
            <person name="Yao L."/>
        </authorList>
    </citation>
    <scope>NUCLEOTIDE SEQUENCE [LARGE SCALE GENOMIC DNA]</scope>
    <source>
        <strain evidence="11">YC-7-48</strain>
    </source>
</reference>
<dbReference type="EC" id="2.7.8.7" evidence="8"/>
<keyword evidence="2 8" id="KW-0808">Transferase</keyword>
<dbReference type="InterPro" id="IPR037143">
    <property type="entry name" value="4-PPantetheinyl_Trfase_dom_sf"/>
</dbReference>
<feature type="domain" description="4'-phosphopantetheinyl transferase" evidence="9">
    <location>
        <begin position="16"/>
        <end position="114"/>
    </location>
</feature>
<gene>
    <name evidence="8" type="primary">acpS</name>
    <name evidence="10" type="ORF">GTU67_00570</name>
</gene>
<evidence type="ECO:0000313" key="11">
    <source>
        <dbReference type="Proteomes" id="UP000545386"/>
    </source>
</evidence>
<dbReference type="SUPFAM" id="SSF56214">
    <property type="entry name" value="4'-phosphopantetheinyl transferase"/>
    <property type="match status" value="1"/>
</dbReference>
<dbReference type="GO" id="GO:0005737">
    <property type="term" value="C:cytoplasm"/>
    <property type="evidence" value="ECO:0007669"/>
    <property type="project" value="UniProtKB-SubCell"/>
</dbReference>
<proteinExistence type="inferred from homology"/>
<keyword evidence="5 8" id="KW-0460">Magnesium</keyword>
<dbReference type="Gene3D" id="3.90.470.20">
    <property type="entry name" value="4'-phosphopantetheinyl transferase domain"/>
    <property type="match status" value="1"/>
</dbReference>
<dbReference type="InterPro" id="IPR008278">
    <property type="entry name" value="4-PPantetheinyl_Trfase_dom"/>
</dbReference>
<protein>
    <recommendedName>
        <fullName evidence="8">Holo-[acyl-carrier-protein] synthase</fullName>
        <shortName evidence="8">Holo-ACP synthase</shortName>
        <ecNumber evidence="8">2.7.8.7</ecNumber>
    </recommendedName>
    <alternativeName>
        <fullName evidence="8">4'-phosphopantetheinyl transferase AcpS</fullName>
    </alternativeName>
</protein>
<keyword evidence="8" id="KW-0963">Cytoplasm</keyword>
<comment type="function">
    <text evidence="8">Transfers the 4'-phosphopantetheine moiety from coenzyme A to a Ser of acyl-carrier-protein.</text>
</comment>
<feature type="binding site" evidence="8">
    <location>
        <position position="20"/>
    </location>
    <ligand>
        <name>Mg(2+)</name>
        <dbReference type="ChEBI" id="CHEBI:18420"/>
    </ligand>
</feature>
<dbReference type="NCBIfam" id="TIGR00516">
    <property type="entry name" value="acpS"/>
    <property type="match status" value="1"/>
</dbReference>
<dbReference type="EMBL" id="JACJUU010000001">
    <property type="protein sequence ID" value="MBC2768406.1"/>
    <property type="molecule type" value="Genomic_DNA"/>
</dbReference>
<evidence type="ECO:0000256" key="1">
    <source>
        <dbReference type="ARBA" id="ARBA00022516"/>
    </source>
</evidence>
<evidence type="ECO:0000256" key="4">
    <source>
        <dbReference type="ARBA" id="ARBA00022832"/>
    </source>
</evidence>
<keyword evidence="11" id="KW-1185">Reference proteome</keyword>
<evidence type="ECO:0000259" key="9">
    <source>
        <dbReference type="Pfam" id="PF01648"/>
    </source>
</evidence>
<organism evidence="10 11">
    <name type="scientific">Pusillimonas minor</name>
    <dbReference type="NCBI Taxonomy" id="2697024"/>
    <lineage>
        <taxon>Bacteria</taxon>
        <taxon>Pseudomonadati</taxon>
        <taxon>Pseudomonadota</taxon>
        <taxon>Betaproteobacteria</taxon>
        <taxon>Burkholderiales</taxon>
        <taxon>Alcaligenaceae</taxon>
        <taxon>Pusillimonas</taxon>
    </lineage>
</organism>
<evidence type="ECO:0000256" key="2">
    <source>
        <dbReference type="ARBA" id="ARBA00022679"/>
    </source>
</evidence>
<dbReference type="GO" id="GO:0006633">
    <property type="term" value="P:fatty acid biosynthetic process"/>
    <property type="evidence" value="ECO:0007669"/>
    <property type="project" value="UniProtKB-UniRule"/>
</dbReference>
<keyword evidence="3 8" id="KW-0479">Metal-binding</keyword>
<accession>A0A842HJG2</accession>
<evidence type="ECO:0000256" key="7">
    <source>
        <dbReference type="ARBA" id="ARBA00023160"/>
    </source>
</evidence>
<name>A0A842HJG2_9BURK</name>
<keyword evidence="4 8" id="KW-0276">Fatty acid metabolism</keyword>
<evidence type="ECO:0000256" key="5">
    <source>
        <dbReference type="ARBA" id="ARBA00022842"/>
    </source>
</evidence>
<comment type="similarity">
    <text evidence="8">Belongs to the P-Pant transferase superfamily. AcpS family.</text>
</comment>
<evidence type="ECO:0000256" key="8">
    <source>
        <dbReference type="HAMAP-Rule" id="MF_00101"/>
    </source>
</evidence>
<comment type="subcellular location">
    <subcellularLocation>
        <location evidence="8">Cytoplasm</location>
    </subcellularLocation>
</comment>